<keyword evidence="1" id="KW-1133">Transmembrane helix</keyword>
<dbReference type="SMART" id="SM00052">
    <property type="entry name" value="EAL"/>
    <property type="match status" value="1"/>
</dbReference>
<name>A0A9X2WGD3_9GAMM</name>
<dbReference type="PROSITE" id="PS50883">
    <property type="entry name" value="EAL"/>
    <property type="match status" value="1"/>
</dbReference>
<dbReference type="InterPro" id="IPR029787">
    <property type="entry name" value="Nucleotide_cyclase"/>
</dbReference>
<dbReference type="Gene3D" id="3.30.70.270">
    <property type="match status" value="1"/>
</dbReference>
<organism evidence="4 5">
    <name type="scientific">Thalassolituus pacificus</name>
    <dbReference type="NCBI Taxonomy" id="2975440"/>
    <lineage>
        <taxon>Bacteria</taxon>
        <taxon>Pseudomonadati</taxon>
        <taxon>Pseudomonadota</taxon>
        <taxon>Gammaproteobacteria</taxon>
        <taxon>Oceanospirillales</taxon>
        <taxon>Oceanospirillaceae</taxon>
        <taxon>Thalassolituus</taxon>
    </lineage>
</organism>
<keyword evidence="1" id="KW-0812">Transmembrane</keyword>
<dbReference type="SUPFAM" id="SSF141868">
    <property type="entry name" value="EAL domain-like"/>
    <property type="match status" value="1"/>
</dbReference>
<evidence type="ECO:0000313" key="5">
    <source>
        <dbReference type="Proteomes" id="UP001147830"/>
    </source>
</evidence>
<feature type="transmembrane region" description="Helical" evidence="1">
    <location>
        <begin position="12"/>
        <end position="30"/>
    </location>
</feature>
<reference evidence="4" key="2">
    <citation type="submission" date="2022-08" db="EMBL/GenBank/DDBJ databases">
        <authorList>
            <person name="Dong C."/>
        </authorList>
    </citation>
    <scope>NUCLEOTIDE SEQUENCE</scope>
    <source>
        <strain evidence="4">59MF3M-4</strain>
    </source>
</reference>
<evidence type="ECO:0000259" key="3">
    <source>
        <dbReference type="PROSITE" id="PS50887"/>
    </source>
</evidence>
<keyword evidence="5" id="KW-1185">Reference proteome</keyword>
<reference evidence="4" key="1">
    <citation type="journal article" date="2022" name="Front. Microbiol.">
        <title>Genome-based taxonomic rearrangement of Oceanobacter-related bacteria including the description of Thalassolituus hydrocarbonoclasticus sp. nov. and Thalassolituus pacificus sp. nov. and emended description of the genus Thalassolituus.</title>
        <authorList>
            <person name="Dong C."/>
            <person name="Wei L."/>
            <person name="Wang J."/>
            <person name="Lai Q."/>
            <person name="Huang Z."/>
            <person name="Shao Z."/>
        </authorList>
    </citation>
    <scope>NUCLEOTIDE SEQUENCE</scope>
    <source>
        <strain evidence="4">59MF3M-4</strain>
    </source>
</reference>
<protein>
    <submittedName>
        <fullName evidence="4">EAL domain-containing protein</fullName>
    </submittedName>
</protein>
<dbReference type="PANTHER" id="PTHR33121">
    <property type="entry name" value="CYCLIC DI-GMP PHOSPHODIESTERASE PDEF"/>
    <property type="match status" value="1"/>
</dbReference>
<dbReference type="EMBL" id="JAOANI010000019">
    <property type="protein sequence ID" value="MCT7359878.1"/>
    <property type="molecule type" value="Genomic_DNA"/>
</dbReference>
<dbReference type="NCBIfam" id="TIGR00254">
    <property type="entry name" value="GGDEF"/>
    <property type="match status" value="1"/>
</dbReference>
<evidence type="ECO:0000313" key="4">
    <source>
        <dbReference type="EMBL" id="MCT7359878.1"/>
    </source>
</evidence>
<gene>
    <name evidence="4" type="ORF">NYR02_12735</name>
</gene>
<dbReference type="InterPro" id="IPR050706">
    <property type="entry name" value="Cyclic-di-GMP_PDE-like"/>
</dbReference>
<dbReference type="Proteomes" id="UP001147830">
    <property type="component" value="Unassembled WGS sequence"/>
</dbReference>
<dbReference type="InterPro" id="IPR043128">
    <property type="entry name" value="Rev_trsase/Diguanyl_cyclase"/>
</dbReference>
<dbReference type="GO" id="GO:0071111">
    <property type="term" value="F:cyclic-guanylate-specific phosphodiesterase activity"/>
    <property type="evidence" value="ECO:0007669"/>
    <property type="project" value="InterPro"/>
</dbReference>
<dbReference type="InterPro" id="IPR000160">
    <property type="entry name" value="GGDEF_dom"/>
</dbReference>
<dbReference type="CDD" id="cd18773">
    <property type="entry name" value="PDC1_HK_sensor"/>
    <property type="match status" value="1"/>
</dbReference>
<dbReference type="SMART" id="SM00267">
    <property type="entry name" value="GGDEF"/>
    <property type="match status" value="1"/>
</dbReference>
<dbReference type="PROSITE" id="PS50887">
    <property type="entry name" value="GGDEF"/>
    <property type="match status" value="1"/>
</dbReference>
<proteinExistence type="predicted"/>
<evidence type="ECO:0000259" key="2">
    <source>
        <dbReference type="PROSITE" id="PS50883"/>
    </source>
</evidence>
<accession>A0A9X2WGD3</accession>
<dbReference type="SUPFAM" id="SSF55073">
    <property type="entry name" value="Nucleotide cyclase"/>
    <property type="match status" value="1"/>
</dbReference>
<evidence type="ECO:0000256" key="1">
    <source>
        <dbReference type="SAM" id="Phobius"/>
    </source>
</evidence>
<dbReference type="PANTHER" id="PTHR33121:SF72">
    <property type="entry name" value="BIFUNCTIONAL DIGUANYLATE CYCLASE WITH GAF AND PAS SENSORY DOMAINS_SIGNALLING PROTEIN WITH EAL DOMAIN"/>
    <property type="match status" value="1"/>
</dbReference>
<dbReference type="InterPro" id="IPR035919">
    <property type="entry name" value="EAL_sf"/>
</dbReference>
<feature type="domain" description="GGDEF" evidence="3">
    <location>
        <begin position="357"/>
        <end position="490"/>
    </location>
</feature>
<dbReference type="CDD" id="cd01949">
    <property type="entry name" value="GGDEF"/>
    <property type="match status" value="1"/>
</dbReference>
<dbReference type="Gene3D" id="3.20.20.450">
    <property type="entry name" value="EAL domain"/>
    <property type="match status" value="1"/>
</dbReference>
<keyword evidence="1" id="KW-0472">Membrane</keyword>
<dbReference type="Pfam" id="PF00563">
    <property type="entry name" value="EAL"/>
    <property type="match status" value="1"/>
</dbReference>
<comment type="caution">
    <text evidence="4">The sequence shown here is derived from an EMBL/GenBank/DDBJ whole genome shotgun (WGS) entry which is preliminary data.</text>
</comment>
<sequence length="762" mass="85477">MLNNLNSRASVWVLPLAIFVLTLLLLTFAVQSWFVSRGVFDNEIAHINRVALQNSRSVMIARRDAFNLLGQELLALNALNEPETGRDLLEKVAFFTPGVVSLGLARTDGTLVLYSKPGESHSSGITLPNLQQQSSQLFRHALDSEDVVTGPPLWQNSSREWMLPLFYAFRDPYNGDVAGVLTGLVRLQDRLARWDGVDLGDDTSVVVVSSDGVPRYAVPVFNAYDSQSGRQFMKDLMQQIKASGDDEGWLVSDWNEGRSRTAYRVHFSRIGDDLFNLVVRPQYSLWLAWRGRIEPALMAFFALLLGSIGVHRIVLRQQRLYQQSLLFQAHHDPLTGLLNRARLLHLMKESMAEDPEVAFSLLIIDLDYFNRINDQHGHAIGDALLKLVPQRLQSILSPGDWLARQGGDEFLVVFRNELSFRGWDVLTQAVKAALEEEFEIQNRIVSVSASIGVANFPRDAIDPNDLLGKANAALYQAKGDGRNCIVHYSDDIAAVSRRSKELERQLDGCWQRNEMQVHYQPQIDCRSGALIGAEALVRWNNAALGNVSPAEFIPVAEAIGAVRQIDRFVMAEACAFIHDISRQFSRPLRISINLSPEHLLDPAMIAEVTELIRRYDLEPQQLVLEITETAVLNDFERAAQQVSQLRELGVGVSVDDFGTGYSSLSYIHKLPVTEIKIDRSFVDQIATDLHDRALTSAVIAMGKRLHLEVVAEGVETANQWQILLEQHCDTLQGFYIAKPMAAADFVQFVENYNQEPQMIALR</sequence>
<dbReference type="AlphaFoldDB" id="A0A9X2WGD3"/>
<feature type="domain" description="EAL" evidence="2">
    <location>
        <begin position="499"/>
        <end position="753"/>
    </location>
</feature>
<dbReference type="Pfam" id="PF00990">
    <property type="entry name" value="GGDEF"/>
    <property type="match status" value="1"/>
</dbReference>
<dbReference type="RefSeq" id="WP_260976730.1">
    <property type="nucleotide sequence ID" value="NZ_JAOANI010000019.1"/>
</dbReference>
<dbReference type="CDD" id="cd01948">
    <property type="entry name" value="EAL"/>
    <property type="match status" value="1"/>
</dbReference>
<dbReference type="InterPro" id="IPR001633">
    <property type="entry name" value="EAL_dom"/>
</dbReference>